<protein>
    <submittedName>
        <fullName evidence="1">Uncharacterized protein</fullName>
    </submittedName>
</protein>
<reference evidence="1" key="1">
    <citation type="submission" date="2019-10" db="EMBL/GenBank/DDBJ databases">
        <authorList>
            <consortium name="Genoscope - CEA"/>
            <person name="William W."/>
        </authorList>
    </citation>
    <scope>NUCLEOTIDE SEQUENCE [LARGE SCALE GENOMIC DNA]</scope>
    <source>
        <strain evidence="1">BBR_PRJEB10992</strain>
    </source>
</reference>
<dbReference type="EMBL" id="CZCU02000124">
    <property type="protein sequence ID" value="VXD15812.1"/>
    <property type="molecule type" value="Genomic_DNA"/>
</dbReference>
<keyword evidence="2" id="KW-1185">Reference proteome</keyword>
<sequence length="210" mass="24335">MSKLYQNKNKKKLQPPGVDLKPLQIDETIVSGLLNKQRDGFKEELMSSMTKLIEQMESMGLINAESLFEDENFNVEEFEEKIKKILGNGSLDVTSKTLNRYLKYLKEKIEMPCYLTGAEEFLWEEEYLYGAGNPKDYEKLKKTNPSYTDIFSLEQFQGGVDEMDGIIVDVKRVNDNRKFALPLAELEVSDEDSGNYTLVEDYLTWFVNYL</sequence>
<proteinExistence type="predicted"/>
<gene>
    <name evidence="1" type="ORF">PL8927_50239</name>
</gene>
<organism evidence="1 2">
    <name type="scientific">Planktothrix serta PCC 8927</name>
    <dbReference type="NCBI Taxonomy" id="671068"/>
    <lineage>
        <taxon>Bacteria</taxon>
        <taxon>Bacillati</taxon>
        <taxon>Cyanobacteriota</taxon>
        <taxon>Cyanophyceae</taxon>
        <taxon>Oscillatoriophycideae</taxon>
        <taxon>Oscillatoriales</taxon>
        <taxon>Microcoleaceae</taxon>
        <taxon>Planktothrix</taxon>
    </lineage>
</organism>
<name>A0A7Z9E060_9CYAN</name>
<evidence type="ECO:0000313" key="2">
    <source>
        <dbReference type="Proteomes" id="UP000184550"/>
    </source>
</evidence>
<dbReference type="Proteomes" id="UP000184550">
    <property type="component" value="Unassembled WGS sequence"/>
</dbReference>
<comment type="caution">
    <text evidence="1">The sequence shown here is derived from an EMBL/GenBank/DDBJ whole genome shotgun (WGS) entry which is preliminary data.</text>
</comment>
<dbReference type="AlphaFoldDB" id="A0A7Z9E060"/>
<accession>A0A7Z9E060</accession>
<dbReference type="RefSeq" id="WP_083616779.1">
    <property type="nucleotide sequence ID" value="NZ_LR734824.1"/>
</dbReference>
<dbReference type="OrthoDB" id="582730at2"/>
<evidence type="ECO:0000313" key="1">
    <source>
        <dbReference type="EMBL" id="VXD15812.1"/>
    </source>
</evidence>